<protein>
    <submittedName>
        <fullName evidence="1">Uncharacterized protein</fullName>
    </submittedName>
</protein>
<proteinExistence type="predicted"/>
<keyword evidence="2" id="KW-1185">Reference proteome</keyword>
<organism evidence="1 2">
    <name type="scientific">Dreissena polymorpha</name>
    <name type="common">Zebra mussel</name>
    <name type="synonym">Mytilus polymorpha</name>
    <dbReference type="NCBI Taxonomy" id="45954"/>
    <lineage>
        <taxon>Eukaryota</taxon>
        <taxon>Metazoa</taxon>
        <taxon>Spiralia</taxon>
        <taxon>Lophotrochozoa</taxon>
        <taxon>Mollusca</taxon>
        <taxon>Bivalvia</taxon>
        <taxon>Autobranchia</taxon>
        <taxon>Heteroconchia</taxon>
        <taxon>Euheterodonta</taxon>
        <taxon>Imparidentia</taxon>
        <taxon>Neoheterodontei</taxon>
        <taxon>Myida</taxon>
        <taxon>Dreissenoidea</taxon>
        <taxon>Dreissenidae</taxon>
        <taxon>Dreissena</taxon>
    </lineage>
</organism>
<comment type="caution">
    <text evidence="1">The sequence shown here is derived from an EMBL/GenBank/DDBJ whole genome shotgun (WGS) entry which is preliminary data.</text>
</comment>
<evidence type="ECO:0000313" key="1">
    <source>
        <dbReference type="EMBL" id="KAH3794292.1"/>
    </source>
</evidence>
<evidence type="ECO:0000313" key="2">
    <source>
        <dbReference type="Proteomes" id="UP000828390"/>
    </source>
</evidence>
<reference evidence="1" key="2">
    <citation type="submission" date="2020-11" db="EMBL/GenBank/DDBJ databases">
        <authorList>
            <person name="McCartney M.A."/>
            <person name="Auch B."/>
            <person name="Kono T."/>
            <person name="Mallez S."/>
            <person name="Becker A."/>
            <person name="Gohl D.M."/>
            <person name="Silverstein K.A.T."/>
            <person name="Koren S."/>
            <person name="Bechman K.B."/>
            <person name="Herman A."/>
            <person name="Abrahante J.E."/>
            <person name="Garbe J."/>
        </authorList>
    </citation>
    <scope>NUCLEOTIDE SEQUENCE</scope>
    <source>
        <strain evidence="1">Duluth1</strain>
        <tissue evidence="1">Whole animal</tissue>
    </source>
</reference>
<dbReference type="AlphaFoldDB" id="A0A9D4F9Q1"/>
<name>A0A9D4F9Q1_DREPO</name>
<gene>
    <name evidence="1" type="ORF">DPMN_147823</name>
</gene>
<sequence length="69" mass="7803">MQTNEHDDDITYACERQHSESRFTLTSKQDLEGLAQKHSRSSKKSDVIRASCADIKQSKGNHLVTPIET</sequence>
<accession>A0A9D4F9Q1</accession>
<dbReference type="EMBL" id="JAIWYP010000007">
    <property type="protein sequence ID" value="KAH3794292.1"/>
    <property type="molecule type" value="Genomic_DNA"/>
</dbReference>
<dbReference type="Proteomes" id="UP000828390">
    <property type="component" value="Unassembled WGS sequence"/>
</dbReference>
<reference evidence="1" key="1">
    <citation type="journal article" date="2019" name="bioRxiv">
        <title>The Genome of the Zebra Mussel, Dreissena polymorpha: A Resource for Invasive Species Research.</title>
        <authorList>
            <person name="McCartney M.A."/>
            <person name="Auch B."/>
            <person name="Kono T."/>
            <person name="Mallez S."/>
            <person name="Zhang Y."/>
            <person name="Obille A."/>
            <person name="Becker A."/>
            <person name="Abrahante J.E."/>
            <person name="Garbe J."/>
            <person name="Badalamenti J.P."/>
            <person name="Herman A."/>
            <person name="Mangelson H."/>
            <person name="Liachko I."/>
            <person name="Sullivan S."/>
            <person name="Sone E.D."/>
            <person name="Koren S."/>
            <person name="Silverstein K.A.T."/>
            <person name="Beckman K.B."/>
            <person name="Gohl D.M."/>
        </authorList>
    </citation>
    <scope>NUCLEOTIDE SEQUENCE</scope>
    <source>
        <strain evidence="1">Duluth1</strain>
        <tissue evidence="1">Whole animal</tissue>
    </source>
</reference>